<comment type="cofactor">
    <cofactor evidence="1 4">
        <name>pyridoxal 5'-phosphate</name>
        <dbReference type="ChEBI" id="CHEBI:597326"/>
    </cofactor>
</comment>
<gene>
    <name evidence="5" type="primary">cysA</name>
    <name evidence="5" type="ORF">GCM10010123_02940</name>
</gene>
<dbReference type="PIRSF" id="PIRSF001434">
    <property type="entry name" value="CGS"/>
    <property type="match status" value="1"/>
</dbReference>
<dbReference type="NCBIfam" id="NF005758">
    <property type="entry name" value="PRK07582.1"/>
    <property type="match status" value="1"/>
</dbReference>
<comment type="similarity">
    <text evidence="4">Belongs to the trans-sulfuration enzymes family.</text>
</comment>
<dbReference type="Gene3D" id="3.40.640.10">
    <property type="entry name" value="Type I PLP-dependent aspartate aminotransferase-like (Major domain)"/>
    <property type="match status" value="1"/>
</dbReference>
<dbReference type="InterPro" id="IPR015424">
    <property type="entry name" value="PyrdxlP-dep_Trfase"/>
</dbReference>
<evidence type="ECO:0000256" key="4">
    <source>
        <dbReference type="RuleBase" id="RU362118"/>
    </source>
</evidence>
<evidence type="ECO:0000256" key="3">
    <source>
        <dbReference type="PIRSR" id="PIRSR001434-2"/>
    </source>
</evidence>
<feature type="modified residue" description="N6-(pyridoxal phosphate)lysine" evidence="3">
    <location>
        <position position="194"/>
    </location>
</feature>
<dbReference type="PANTHER" id="PTHR11808">
    <property type="entry name" value="TRANS-SULFURATION ENZYME FAMILY MEMBER"/>
    <property type="match status" value="1"/>
</dbReference>
<evidence type="ECO:0000313" key="5">
    <source>
        <dbReference type="EMBL" id="GGJ76371.1"/>
    </source>
</evidence>
<dbReference type="GO" id="GO:0005737">
    <property type="term" value="C:cytoplasm"/>
    <property type="evidence" value="ECO:0007669"/>
    <property type="project" value="TreeGrafter"/>
</dbReference>
<dbReference type="PANTHER" id="PTHR11808:SF85">
    <property type="entry name" value="CYSTATHIONINE GAMMA-LYASE-RELATED"/>
    <property type="match status" value="1"/>
</dbReference>
<dbReference type="Gene3D" id="3.90.1150.10">
    <property type="entry name" value="Aspartate Aminotransferase, domain 1"/>
    <property type="match status" value="1"/>
</dbReference>
<dbReference type="Proteomes" id="UP000649739">
    <property type="component" value="Unassembled WGS sequence"/>
</dbReference>
<dbReference type="GO" id="GO:0019343">
    <property type="term" value="P:cysteine biosynthetic process via cystathionine"/>
    <property type="evidence" value="ECO:0007669"/>
    <property type="project" value="TreeGrafter"/>
</dbReference>
<comment type="caution">
    <text evidence="5">The sequence shown here is derived from an EMBL/GenBank/DDBJ whole genome shotgun (WGS) entry which is preliminary data.</text>
</comment>
<dbReference type="EMBL" id="BMQB01000001">
    <property type="protein sequence ID" value="GGJ76371.1"/>
    <property type="molecule type" value="Genomic_DNA"/>
</dbReference>
<dbReference type="RefSeq" id="WP_189168162.1">
    <property type="nucleotide sequence ID" value="NZ_BMQB01000001.1"/>
</dbReference>
<dbReference type="GO" id="GO:0004123">
    <property type="term" value="F:cystathionine gamma-lyase activity"/>
    <property type="evidence" value="ECO:0007669"/>
    <property type="project" value="TreeGrafter"/>
</dbReference>
<reference evidence="5" key="1">
    <citation type="journal article" date="2014" name="Int. J. Syst. Evol. Microbiol.">
        <title>Complete genome sequence of Corynebacterium casei LMG S-19264T (=DSM 44701T), isolated from a smear-ripened cheese.</title>
        <authorList>
            <consortium name="US DOE Joint Genome Institute (JGI-PGF)"/>
            <person name="Walter F."/>
            <person name="Albersmeier A."/>
            <person name="Kalinowski J."/>
            <person name="Ruckert C."/>
        </authorList>
    </citation>
    <scope>NUCLEOTIDE SEQUENCE</scope>
    <source>
        <strain evidence="5">JCM 3090</strain>
    </source>
</reference>
<evidence type="ECO:0000256" key="1">
    <source>
        <dbReference type="ARBA" id="ARBA00001933"/>
    </source>
</evidence>
<evidence type="ECO:0000256" key="2">
    <source>
        <dbReference type="ARBA" id="ARBA00022898"/>
    </source>
</evidence>
<sequence>MTAGDGTRCVRAGLPPAAPGAPLLPGPVFAAPYHLDPDGPGDHPDTYARTDNPTRRGFEAAVGELEGGTAVAYASGLAAITGALLAVLRSGDTVVLPADGYFSVPQFGAETLAPFGVTVRTAPTAGPVPDLAGVKLVLVEAPANPRLDVPDLPAIVAAARASGTLVAVDNTAATPLGLRPLDHGADLVLASGTKALSGHSDLLIGYAATRDPALAALLRARREHSGAVPGPFDCWLAHRSLATLDLRLARQTANAAAVAALLAARPEVTGVRWPGRPGDPAHERAAALLRRMPGIVAAELPDAAHVTRLLRHSALAVSATSFGGLHTSVDRRRVWGEAVPEGFVRISCGVEDTADLVADLAAALDAARG</sequence>
<keyword evidence="2 3" id="KW-0663">Pyridoxal phosphate</keyword>
<dbReference type="GO" id="GO:0019346">
    <property type="term" value="P:transsulfuration"/>
    <property type="evidence" value="ECO:0007669"/>
    <property type="project" value="InterPro"/>
</dbReference>
<dbReference type="InterPro" id="IPR015421">
    <property type="entry name" value="PyrdxlP-dep_Trfase_major"/>
</dbReference>
<keyword evidence="6" id="KW-1185">Reference proteome</keyword>
<name>A0A8J3AZE0_9ACTN</name>
<protein>
    <submittedName>
        <fullName evidence="5">Putative cystathionine gamma-lyase</fullName>
    </submittedName>
</protein>
<dbReference type="SUPFAM" id="SSF53383">
    <property type="entry name" value="PLP-dependent transferases"/>
    <property type="match status" value="1"/>
</dbReference>
<proteinExistence type="inferred from homology"/>
<evidence type="ECO:0000313" key="6">
    <source>
        <dbReference type="Proteomes" id="UP000649739"/>
    </source>
</evidence>
<accession>A0A8J3AZE0</accession>
<reference evidence="5" key="2">
    <citation type="submission" date="2020-09" db="EMBL/GenBank/DDBJ databases">
        <authorList>
            <person name="Sun Q."/>
            <person name="Ohkuma M."/>
        </authorList>
    </citation>
    <scope>NUCLEOTIDE SEQUENCE</scope>
    <source>
        <strain evidence="5">JCM 3090</strain>
    </source>
</reference>
<dbReference type="InterPro" id="IPR000277">
    <property type="entry name" value="Cys/Met-Metab_PyrdxlP-dep_enz"/>
</dbReference>
<dbReference type="InterPro" id="IPR015422">
    <property type="entry name" value="PyrdxlP-dep_Trfase_small"/>
</dbReference>
<dbReference type="GO" id="GO:0030170">
    <property type="term" value="F:pyridoxal phosphate binding"/>
    <property type="evidence" value="ECO:0007669"/>
    <property type="project" value="InterPro"/>
</dbReference>
<dbReference type="Pfam" id="PF01053">
    <property type="entry name" value="Cys_Met_Meta_PP"/>
    <property type="match status" value="1"/>
</dbReference>
<dbReference type="AlphaFoldDB" id="A0A8J3AZE0"/>
<organism evidence="5 6">
    <name type="scientific">Pilimelia anulata</name>
    <dbReference type="NCBI Taxonomy" id="53371"/>
    <lineage>
        <taxon>Bacteria</taxon>
        <taxon>Bacillati</taxon>
        <taxon>Actinomycetota</taxon>
        <taxon>Actinomycetes</taxon>
        <taxon>Micromonosporales</taxon>
        <taxon>Micromonosporaceae</taxon>
        <taxon>Pilimelia</taxon>
    </lineage>
</organism>